<dbReference type="AlphaFoldDB" id="A0A376E0Z1"/>
<evidence type="ECO:0000313" key="2">
    <source>
        <dbReference type="Proteomes" id="UP000255224"/>
    </source>
</evidence>
<gene>
    <name evidence="1" type="ORF">NCTC13533_02615</name>
</gene>
<dbReference type="Proteomes" id="UP000255224">
    <property type="component" value="Unassembled WGS sequence"/>
</dbReference>
<sequence length="70" mass="8237">MISNALKSKVVIEEQKNSREHVSPLLIFVWRKSCISFYLNLCYFYVNRVNAFVAVLKIECNDIIFTNSIY</sequence>
<reference evidence="1 2" key="1">
    <citation type="submission" date="2018-06" db="EMBL/GenBank/DDBJ databases">
        <authorList>
            <consortium name="Pathogen Informatics"/>
            <person name="Doyle S."/>
        </authorList>
    </citation>
    <scope>NUCLEOTIDE SEQUENCE [LARGE SCALE GENOMIC DNA]</scope>
    <source>
        <strain evidence="1 2">NCTC13533</strain>
    </source>
</reference>
<accession>A0A376E0Z1</accession>
<evidence type="ECO:0000313" key="1">
    <source>
        <dbReference type="EMBL" id="STC98367.1"/>
    </source>
</evidence>
<protein>
    <submittedName>
        <fullName evidence="1">Uncharacterized protein</fullName>
    </submittedName>
</protein>
<name>A0A376E0Z1_CHRCU</name>
<dbReference type="EMBL" id="UFVQ01000003">
    <property type="protein sequence ID" value="STC98367.1"/>
    <property type="molecule type" value="Genomic_DNA"/>
</dbReference>
<proteinExistence type="predicted"/>
<organism evidence="1 2">
    <name type="scientific">Chryseobacterium carnipullorum</name>
    <dbReference type="NCBI Taxonomy" id="1124835"/>
    <lineage>
        <taxon>Bacteria</taxon>
        <taxon>Pseudomonadati</taxon>
        <taxon>Bacteroidota</taxon>
        <taxon>Flavobacteriia</taxon>
        <taxon>Flavobacteriales</taxon>
        <taxon>Weeksellaceae</taxon>
        <taxon>Chryseobacterium group</taxon>
        <taxon>Chryseobacterium</taxon>
    </lineage>
</organism>